<keyword evidence="3" id="KW-1133">Transmembrane helix</keyword>
<feature type="domain" description="PNPLA" evidence="4">
    <location>
        <begin position="30"/>
        <end position="408"/>
    </location>
</feature>
<dbReference type="GO" id="GO:0016787">
    <property type="term" value="F:hydrolase activity"/>
    <property type="evidence" value="ECO:0007669"/>
    <property type="project" value="UniProtKB-UniRule"/>
</dbReference>
<dbReference type="RefSeq" id="WP_354699427.1">
    <property type="nucleotide sequence ID" value="NZ_CP114014.1"/>
</dbReference>
<evidence type="ECO:0000256" key="3">
    <source>
        <dbReference type="SAM" id="Phobius"/>
    </source>
</evidence>
<protein>
    <recommendedName>
        <fullName evidence="4">PNPLA domain-containing protein</fullName>
    </recommendedName>
</protein>
<feature type="short sequence motif" description="DGA/G" evidence="2">
    <location>
        <begin position="395"/>
        <end position="397"/>
    </location>
</feature>
<keyword evidence="3" id="KW-0472">Membrane</keyword>
<dbReference type="InterPro" id="IPR002641">
    <property type="entry name" value="PNPLA_dom"/>
</dbReference>
<proteinExistence type="predicted"/>
<feature type="active site" description="Nucleophile" evidence="2">
    <location>
        <position position="62"/>
    </location>
</feature>
<dbReference type="EMBL" id="CP114014">
    <property type="protein sequence ID" value="XAY08246.1"/>
    <property type="molecule type" value="Genomic_DNA"/>
</dbReference>
<feature type="transmembrane region" description="Helical" evidence="3">
    <location>
        <begin position="134"/>
        <end position="159"/>
    </location>
</feature>
<feature type="transmembrane region" description="Helical" evidence="3">
    <location>
        <begin position="165"/>
        <end position="185"/>
    </location>
</feature>
<dbReference type="InterPro" id="IPR016035">
    <property type="entry name" value="Acyl_Trfase/lysoPLipase"/>
</dbReference>
<keyword evidence="2" id="KW-0378">Hydrolase</keyword>
<evidence type="ECO:0000256" key="1">
    <source>
        <dbReference type="ARBA" id="ARBA00023098"/>
    </source>
</evidence>
<evidence type="ECO:0000313" key="5">
    <source>
        <dbReference type="EMBL" id="XAY08246.1"/>
    </source>
</evidence>
<organism evidence="5">
    <name type="scientific">Paraconexibacter sp. AEG42_29</name>
    <dbReference type="NCBI Taxonomy" id="2997339"/>
    <lineage>
        <taxon>Bacteria</taxon>
        <taxon>Bacillati</taxon>
        <taxon>Actinomycetota</taxon>
        <taxon>Thermoleophilia</taxon>
        <taxon>Solirubrobacterales</taxon>
        <taxon>Paraconexibacteraceae</taxon>
        <taxon>Paraconexibacter</taxon>
    </lineage>
</organism>
<dbReference type="KEGG" id="parq:DSM112329_05144"/>
<keyword evidence="3" id="KW-0812">Transmembrane</keyword>
<dbReference type="Gene3D" id="3.40.1090.10">
    <property type="entry name" value="Cytosolic phospholipase A2 catalytic domain"/>
    <property type="match status" value="1"/>
</dbReference>
<dbReference type="GO" id="GO:0016042">
    <property type="term" value="P:lipid catabolic process"/>
    <property type="evidence" value="ECO:0007669"/>
    <property type="project" value="UniProtKB-UniRule"/>
</dbReference>
<reference evidence="5" key="1">
    <citation type="submission" date="2022-12" db="EMBL/GenBank/DDBJ databases">
        <title>Paraconexibacter alkalitolerans sp. nov. and Baekduia alba sp. nov., isolated from soil and emended description of the genera Paraconexibacter (Chun et al., 2020) and Baekduia (An et al., 2020).</title>
        <authorList>
            <person name="Vieira S."/>
            <person name="Huber K.J."/>
            <person name="Geppert A."/>
            <person name="Wolf J."/>
            <person name="Neumann-Schaal M."/>
            <person name="Muesken M."/>
            <person name="Overmann J."/>
        </authorList>
    </citation>
    <scope>NUCLEOTIDE SEQUENCE</scope>
    <source>
        <strain evidence="5">AEG42_29</strain>
    </source>
</reference>
<feature type="short sequence motif" description="GXSXG" evidence="2">
    <location>
        <begin position="60"/>
        <end position="64"/>
    </location>
</feature>
<keyword evidence="1 2" id="KW-0443">Lipid metabolism</keyword>
<sequence>MTQEREAGTDPGLGLGDAAAYAQPRADADVVMKGGIASGVAYPLLVCELAREFRLRSIGGTSVGAIAAAAAAAAESRGPGRGAAFARVAGLPEVLGRRGADGTSTLLSLFQPDPATARTFRLALALLRGGRLRIAAGVLAWLPLPVTALLLLAAALPVAAVTAGLGPAAGLALLAGAVLLLVAAFRLTGRAVRSALAAIAANDLGLCRLGPASPGTRRTRPALTDWLHDLLQELAGRDREDPLTFHHLWTADQAPVPAHGRERVDGDPAVDPKARAIDLQLMAVDLSEGRPLRLPGTGVRAGSANERTLLYNPDELARLFPGPVMRALAGSAEPAAAAARAAAENPRLMVLPLDGRLPVLVAVRMSLSFPLLISAVPLWQHEAGSGRVRRVVVADGGIASNFPLHLFDAPIPGRPTFGINLVPGPDGAVHGPALAAAAARRQWRPVDSVGALAAAIKDTLQNWRDNAQADMPGFRDRVASIELAAHEGGLNLDMDAETVDAIAGRGGEAGRVLIRHFGSTSEGRAGWERHRAVRLRTSLGALDQYAGLFSREWVDGRYEQVAGDAAPDVPAEHARVVAAELTTVAESAAACGDPDVPLPRPVLRAVPPS</sequence>
<keyword evidence="2" id="KW-0442">Lipid degradation</keyword>
<dbReference type="PROSITE" id="PS51635">
    <property type="entry name" value="PNPLA"/>
    <property type="match status" value="1"/>
</dbReference>
<evidence type="ECO:0000259" key="4">
    <source>
        <dbReference type="PROSITE" id="PS51635"/>
    </source>
</evidence>
<comment type="caution">
    <text evidence="2">Lacks conserved residue(s) required for the propagation of feature annotation.</text>
</comment>
<feature type="active site" description="Proton acceptor" evidence="2">
    <location>
        <position position="395"/>
    </location>
</feature>
<dbReference type="SUPFAM" id="SSF52151">
    <property type="entry name" value="FabD/lysophospholipase-like"/>
    <property type="match status" value="1"/>
</dbReference>
<gene>
    <name evidence="5" type="ORF">DSM112329_05144</name>
</gene>
<accession>A0AAU7B2J6</accession>
<dbReference type="AlphaFoldDB" id="A0AAU7B2J6"/>
<name>A0AAU7B2J6_9ACTN</name>
<evidence type="ECO:0000256" key="2">
    <source>
        <dbReference type="PROSITE-ProRule" id="PRU01161"/>
    </source>
</evidence>